<dbReference type="Pfam" id="PF01555">
    <property type="entry name" value="N6_N4_Mtase"/>
    <property type="match status" value="1"/>
</dbReference>
<evidence type="ECO:0000259" key="4">
    <source>
        <dbReference type="Pfam" id="PF01555"/>
    </source>
</evidence>
<dbReference type="InterPro" id="IPR029063">
    <property type="entry name" value="SAM-dependent_MTases_sf"/>
</dbReference>
<evidence type="ECO:0000313" key="6">
    <source>
        <dbReference type="Proteomes" id="UP000067523"/>
    </source>
</evidence>
<dbReference type="KEGG" id="erx:ATZ35_02455"/>
<dbReference type="EMBL" id="CP013655">
    <property type="protein sequence ID" value="ALS38731.1"/>
    <property type="molecule type" value="Genomic_DNA"/>
</dbReference>
<dbReference type="InterPro" id="IPR002941">
    <property type="entry name" value="DNA_methylase_N4/N6"/>
</dbReference>
<dbReference type="AlphaFoldDB" id="A0A0U2VMH9"/>
<protein>
    <recommendedName>
        <fullName evidence="4">DNA methylase N-4/N-6 domain-containing protein</fullName>
    </recommendedName>
</protein>
<accession>A0A0U2VMH9</accession>
<dbReference type="Gene3D" id="3.40.50.150">
    <property type="entry name" value="Vaccinia Virus protein VP39"/>
    <property type="match status" value="1"/>
</dbReference>
<dbReference type="SUPFAM" id="SSF53335">
    <property type="entry name" value="S-adenosyl-L-methionine-dependent methyltransferases"/>
    <property type="match status" value="1"/>
</dbReference>
<dbReference type="GO" id="GO:0032259">
    <property type="term" value="P:methylation"/>
    <property type="evidence" value="ECO:0007669"/>
    <property type="project" value="UniProtKB-KW"/>
</dbReference>
<dbReference type="GO" id="GO:0008170">
    <property type="term" value="F:N-methyltransferase activity"/>
    <property type="evidence" value="ECO:0007669"/>
    <property type="project" value="InterPro"/>
</dbReference>
<keyword evidence="3" id="KW-0680">Restriction system</keyword>
<dbReference type="STRING" id="118060.ATZ35_02455"/>
<evidence type="ECO:0000256" key="1">
    <source>
        <dbReference type="ARBA" id="ARBA00022603"/>
    </source>
</evidence>
<dbReference type="Proteomes" id="UP000067523">
    <property type="component" value="Chromosome"/>
</dbReference>
<name>A0A0U2VMH9_9ENTE</name>
<dbReference type="GO" id="GO:0003677">
    <property type="term" value="F:DNA binding"/>
    <property type="evidence" value="ECO:0007669"/>
    <property type="project" value="InterPro"/>
</dbReference>
<feature type="domain" description="DNA methylase N-4/N-6" evidence="4">
    <location>
        <begin position="3"/>
        <end position="146"/>
    </location>
</feature>
<gene>
    <name evidence="5" type="ORF">ATZ35_02455</name>
</gene>
<sequence length="220" mass="25418">MDDHELVSVRKILDNIFGKVNYLTTFVWRRRNFSDAHEDYISCDHEYIVCYSKSKLKYLQKKISTWINCEDTLNYREDGFTDLIGSNQASARNHINKLFNNQVVTNYPKPVNLLTSLFSIFVEDGDRILDIFAGSGTTGEACMEISSQNNISVNFTLIQISKPKNNKLIHDVANLTVQRNKQAYKSISKKYAKLDGFSVYLISSLREENIFRNIGENYEK</sequence>
<evidence type="ECO:0000256" key="2">
    <source>
        <dbReference type="ARBA" id="ARBA00022679"/>
    </source>
</evidence>
<reference evidence="6" key="1">
    <citation type="submission" date="2015-12" db="EMBL/GenBank/DDBJ databases">
        <authorList>
            <person name="Lauer A."/>
            <person name="Humrighouse B."/>
            <person name="Loparev V."/>
            <person name="Shewmaker P.L."/>
            <person name="Whitney A.M."/>
            <person name="McLaughlin R.W."/>
        </authorList>
    </citation>
    <scope>NUCLEOTIDE SEQUENCE [LARGE SCALE GENOMIC DNA]</scope>
    <source>
        <strain evidence="6">LMG 26678</strain>
    </source>
</reference>
<dbReference type="GO" id="GO:0009307">
    <property type="term" value="P:DNA restriction-modification system"/>
    <property type="evidence" value="ECO:0007669"/>
    <property type="project" value="UniProtKB-KW"/>
</dbReference>
<keyword evidence="6" id="KW-1185">Reference proteome</keyword>
<organism evidence="5 6">
    <name type="scientific">Enterococcus rotai</name>
    <dbReference type="NCBI Taxonomy" id="118060"/>
    <lineage>
        <taxon>Bacteria</taxon>
        <taxon>Bacillati</taxon>
        <taxon>Bacillota</taxon>
        <taxon>Bacilli</taxon>
        <taxon>Lactobacillales</taxon>
        <taxon>Enterococcaceae</taxon>
        <taxon>Enterococcus</taxon>
    </lineage>
</organism>
<proteinExistence type="predicted"/>
<keyword evidence="2" id="KW-0808">Transferase</keyword>
<evidence type="ECO:0000256" key="3">
    <source>
        <dbReference type="ARBA" id="ARBA00022747"/>
    </source>
</evidence>
<evidence type="ECO:0000313" key="5">
    <source>
        <dbReference type="EMBL" id="ALS38731.1"/>
    </source>
</evidence>
<keyword evidence="1" id="KW-0489">Methyltransferase</keyword>